<feature type="region of interest" description="Disordered" evidence="1">
    <location>
        <begin position="85"/>
        <end position="109"/>
    </location>
</feature>
<dbReference type="Proteomes" id="UP000277928">
    <property type="component" value="Unassembled WGS sequence"/>
</dbReference>
<evidence type="ECO:0000313" key="3">
    <source>
        <dbReference type="Proteomes" id="UP000277928"/>
    </source>
</evidence>
<dbReference type="Gene3D" id="6.10.140.2030">
    <property type="match status" value="1"/>
</dbReference>
<gene>
    <name evidence="2" type="ORF">NLS_LOCUS9406</name>
</gene>
<evidence type="ECO:0000313" key="2">
    <source>
        <dbReference type="EMBL" id="VDM91640.1"/>
    </source>
</evidence>
<organism evidence="2 3">
    <name type="scientific">Litomosoides sigmodontis</name>
    <name type="common">Filarial nematode worm</name>
    <dbReference type="NCBI Taxonomy" id="42156"/>
    <lineage>
        <taxon>Eukaryota</taxon>
        <taxon>Metazoa</taxon>
        <taxon>Ecdysozoa</taxon>
        <taxon>Nematoda</taxon>
        <taxon>Chromadorea</taxon>
        <taxon>Rhabditida</taxon>
        <taxon>Spirurina</taxon>
        <taxon>Spiruromorpha</taxon>
        <taxon>Filarioidea</taxon>
        <taxon>Onchocercidae</taxon>
        <taxon>Litomosoides</taxon>
    </lineage>
</organism>
<proteinExistence type="predicted"/>
<feature type="compositionally biased region" description="Basic and acidic residues" evidence="1">
    <location>
        <begin position="89"/>
        <end position="105"/>
    </location>
</feature>
<evidence type="ECO:0000256" key="1">
    <source>
        <dbReference type="SAM" id="MobiDB-lite"/>
    </source>
</evidence>
<name>A0A3P7KDR1_LITSI</name>
<accession>A0A3P7KDR1</accession>
<dbReference type="AlphaFoldDB" id="A0A3P7KDR1"/>
<protein>
    <recommendedName>
        <fullName evidence="4">mRNA-decapping enzyme C-terminal domain-containing protein</fullName>
    </recommendedName>
</protein>
<keyword evidence="3" id="KW-1185">Reference proteome</keyword>
<dbReference type="STRING" id="42156.A0A3P7KDR1"/>
<dbReference type="EMBL" id="UYRX01001567">
    <property type="protein sequence ID" value="VDM91640.1"/>
    <property type="molecule type" value="Genomic_DNA"/>
</dbReference>
<dbReference type="OrthoDB" id="440673at2759"/>
<evidence type="ECO:0008006" key="4">
    <source>
        <dbReference type="Google" id="ProtNLM"/>
    </source>
</evidence>
<sequence>MPVLLQQLLSKQITTKLPDVPTEGALSADQIERQFLQGASAGVSTENQSSVKITGNYASGYQENEENGALLASMNNLSISASNASSDIKNVEKHHPKNKNERGDASGDNSQVVCLTKDQLLVALKYLLKDDGFVTRLHCAYLESINTRLGLHE</sequence>
<reference evidence="2 3" key="1">
    <citation type="submission" date="2018-08" db="EMBL/GenBank/DDBJ databases">
        <authorList>
            <person name="Laetsch R D."/>
            <person name="Stevens L."/>
            <person name="Kumar S."/>
            <person name="Blaxter L. M."/>
        </authorList>
    </citation>
    <scope>NUCLEOTIDE SEQUENCE [LARGE SCALE GENOMIC DNA]</scope>
</reference>